<evidence type="ECO:0000256" key="3">
    <source>
        <dbReference type="ARBA" id="ARBA00022771"/>
    </source>
</evidence>
<dbReference type="InterPro" id="IPR003309">
    <property type="entry name" value="SCAN_dom"/>
</dbReference>
<feature type="domain" description="C2H2-type" evidence="8">
    <location>
        <begin position="693"/>
        <end position="720"/>
    </location>
</feature>
<evidence type="ECO:0000313" key="10">
    <source>
        <dbReference type="Proteomes" id="UP000694871"/>
    </source>
</evidence>
<dbReference type="PANTHER" id="PTHR23226:SF379">
    <property type="entry name" value="C2H2-TYPE DOMAIN-CONTAINING PROTEIN"/>
    <property type="match status" value="1"/>
</dbReference>
<dbReference type="PROSITE" id="PS50157">
    <property type="entry name" value="ZINC_FINGER_C2H2_2"/>
    <property type="match status" value="6"/>
</dbReference>
<dbReference type="GeneID" id="107106583"/>
<feature type="compositionally biased region" description="Basic and acidic residues" evidence="7">
    <location>
        <begin position="281"/>
        <end position="295"/>
    </location>
</feature>
<feature type="domain" description="C2H2-type" evidence="8">
    <location>
        <begin position="637"/>
        <end position="664"/>
    </location>
</feature>
<dbReference type="PROSITE" id="PS00028">
    <property type="entry name" value="ZINC_FINGER_C2H2_1"/>
    <property type="match status" value="5"/>
</dbReference>
<evidence type="ECO:0000259" key="8">
    <source>
        <dbReference type="PROSITE" id="PS50157"/>
    </source>
</evidence>
<feature type="domain" description="C2H2-type" evidence="8">
    <location>
        <begin position="721"/>
        <end position="746"/>
    </location>
</feature>
<evidence type="ECO:0000256" key="4">
    <source>
        <dbReference type="ARBA" id="ARBA00022833"/>
    </source>
</evidence>
<dbReference type="Pfam" id="PF02023">
    <property type="entry name" value="SCAN"/>
    <property type="match status" value="1"/>
</dbReference>
<dbReference type="InterPro" id="IPR038269">
    <property type="entry name" value="SCAN_sf"/>
</dbReference>
<dbReference type="InterPro" id="IPR013087">
    <property type="entry name" value="Znf_C2H2_type"/>
</dbReference>
<keyword evidence="4" id="KW-0862">Zinc</keyword>
<feature type="domain" description="C2H2-type" evidence="8">
    <location>
        <begin position="609"/>
        <end position="636"/>
    </location>
</feature>
<keyword evidence="10" id="KW-1185">Reference proteome</keyword>
<keyword evidence="5" id="KW-0539">Nucleus</keyword>
<dbReference type="Proteomes" id="UP000694871">
    <property type="component" value="Unplaced"/>
</dbReference>
<gene>
    <name evidence="11" type="primary">LOC107106583</name>
</gene>
<feature type="region of interest" description="Disordered" evidence="7">
    <location>
        <begin position="356"/>
        <end position="398"/>
    </location>
</feature>
<feature type="compositionally biased region" description="Basic and acidic residues" evidence="7">
    <location>
        <begin position="234"/>
        <end position="258"/>
    </location>
</feature>
<dbReference type="PROSITE" id="PS50804">
    <property type="entry name" value="SCAN_BOX"/>
    <property type="match status" value="1"/>
</dbReference>
<evidence type="ECO:0000313" key="11">
    <source>
        <dbReference type="RefSeq" id="XP_015262249.1"/>
    </source>
</evidence>
<feature type="compositionally biased region" description="Basic and acidic residues" evidence="7">
    <location>
        <begin position="356"/>
        <end position="372"/>
    </location>
</feature>
<protein>
    <submittedName>
        <fullName evidence="11">Zinc finger protein with KRAB and SCAN domains 7-like</fullName>
    </submittedName>
</protein>
<dbReference type="SMART" id="SM00431">
    <property type="entry name" value="SCAN"/>
    <property type="match status" value="1"/>
</dbReference>
<dbReference type="RefSeq" id="XP_015262249.1">
    <property type="nucleotide sequence ID" value="XM_015406763.1"/>
</dbReference>
<feature type="region of interest" description="Disordered" evidence="7">
    <location>
        <begin position="279"/>
        <end position="299"/>
    </location>
</feature>
<feature type="region of interest" description="Disordered" evidence="7">
    <location>
        <begin position="232"/>
        <end position="264"/>
    </location>
</feature>
<dbReference type="InterPro" id="IPR036236">
    <property type="entry name" value="Znf_C2H2_sf"/>
</dbReference>
<evidence type="ECO:0000259" key="9">
    <source>
        <dbReference type="PROSITE" id="PS50804"/>
    </source>
</evidence>
<keyword evidence="1" id="KW-0479">Metal-binding</keyword>
<dbReference type="SMART" id="SM00355">
    <property type="entry name" value="ZnF_C2H2"/>
    <property type="match status" value="6"/>
</dbReference>
<dbReference type="PANTHER" id="PTHR23226">
    <property type="entry name" value="ZINC FINGER AND SCAN DOMAIN-CONTAINING"/>
    <property type="match status" value="1"/>
</dbReference>
<feature type="domain" description="SCAN box" evidence="9">
    <location>
        <begin position="129"/>
        <end position="207"/>
    </location>
</feature>
<proteinExistence type="predicted"/>
<dbReference type="SUPFAM" id="SSF47353">
    <property type="entry name" value="Retrovirus capsid dimerization domain-like"/>
    <property type="match status" value="1"/>
</dbReference>
<dbReference type="Pfam" id="PF00096">
    <property type="entry name" value="zf-C2H2"/>
    <property type="match status" value="2"/>
</dbReference>
<dbReference type="CDD" id="cd07936">
    <property type="entry name" value="SCAN"/>
    <property type="match status" value="1"/>
</dbReference>
<evidence type="ECO:0000256" key="1">
    <source>
        <dbReference type="ARBA" id="ARBA00022723"/>
    </source>
</evidence>
<dbReference type="SUPFAM" id="SSF57667">
    <property type="entry name" value="beta-beta-alpha zinc fingers"/>
    <property type="match status" value="5"/>
</dbReference>
<keyword evidence="3 6" id="KW-0863">Zinc-finger</keyword>
<sequence length="746" mass="85551">MTSTVQLEDTVERPGWRTLHRCKEEPCKGLCQHWEAQWQEFLRGLNSPHTVWGKEPGPWEDAKAFLASFEQVAEACQWPKEEWVARLLPALSGEAQRAFGGLEARDREDYGKVKAAILRGEANRMETLRQHFRQFRFRDVEDPRWIYSQLQELCCRWLRPERHSKEQILELLILEQFLAILPPELQSWIRAGGPENCTQAATLAEDFLLSHQGEAKTRKWQGPLQELCLGSLDAEMKPPDPGQRRTYKDAKQSSRRADSLPGSGLKCPSLSCSLLPPEAQETAKGEHAEAPENLKETGMSSDVVEETLTQPKRGTIFWRVLQEDSRNADTLEGCLVRKPDLTPQSEKVEEMAGQYLEERERLSGRDSGDQNRRRVKAENSPCGRKESEVTPGLDPEVTQGDLLVPHEIHKETCESIMGLQKKDDLRIRGGCFGGEEKRSRVKVEESQEGEMCPEEAHGTLAEVTQWNLPGTPGIHKRHESSWQQKPLAEQENEDGQQSDGISRTSPVHAERKKLLFSKYGRKYRYKSGLVMVHTGENSFECPTLGENIPQHQRFHTGERRYELSEYGKRDGLIGHTTERPYQCYECGKSFNCQTSLDSHQGVHTEGRPYECSQCGKRFRHRQTLLKHQKIHTGEKLHKCPECGKVFTSKGELMRHQRIHTGEKPYKCPQCGKSFRQRVHLISHHRTHTGEKPFMCLECGKNLHRRNKLIIHLETHRAQEHYECPECGKSFSQKATLMNHQSTHVGH</sequence>
<evidence type="ECO:0000256" key="2">
    <source>
        <dbReference type="ARBA" id="ARBA00022737"/>
    </source>
</evidence>
<organism evidence="10 11">
    <name type="scientific">Gekko japonicus</name>
    <name type="common">Schlegel's Japanese gecko</name>
    <dbReference type="NCBI Taxonomy" id="146911"/>
    <lineage>
        <taxon>Eukaryota</taxon>
        <taxon>Metazoa</taxon>
        <taxon>Chordata</taxon>
        <taxon>Craniata</taxon>
        <taxon>Vertebrata</taxon>
        <taxon>Euteleostomi</taxon>
        <taxon>Lepidosauria</taxon>
        <taxon>Squamata</taxon>
        <taxon>Bifurcata</taxon>
        <taxon>Gekkota</taxon>
        <taxon>Gekkonidae</taxon>
        <taxon>Gekkoninae</taxon>
        <taxon>Gekko</taxon>
    </lineage>
</organism>
<accession>A0ABM1JLB2</accession>
<evidence type="ECO:0000256" key="6">
    <source>
        <dbReference type="PROSITE-ProRule" id="PRU00042"/>
    </source>
</evidence>
<feature type="domain" description="C2H2-type" evidence="8">
    <location>
        <begin position="665"/>
        <end position="692"/>
    </location>
</feature>
<dbReference type="Gene3D" id="1.10.4020.10">
    <property type="entry name" value="DNA breaking-rejoining enzymes"/>
    <property type="match status" value="1"/>
</dbReference>
<name>A0ABM1JLB2_GEKJA</name>
<feature type="domain" description="C2H2-type" evidence="8">
    <location>
        <begin position="581"/>
        <end position="608"/>
    </location>
</feature>
<dbReference type="Pfam" id="PF13465">
    <property type="entry name" value="zf-H2C2_2"/>
    <property type="match status" value="1"/>
</dbReference>
<keyword evidence="2" id="KW-0677">Repeat</keyword>
<evidence type="ECO:0000256" key="5">
    <source>
        <dbReference type="ARBA" id="ARBA00023242"/>
    </source>
</evidence>
<reference evidence="11" key="1">
    <citation type="submission" date="2025-08" db="UniProtKB">
        <authorList>
            <consortium name="RefSeq"/>
        </authorList>
    </citation>
    <scope>IDENTIFICATION</scope>
</reference>
<evidence type="ECO:0000256" key="7">
    <source>
        <dbReference type="SAM" id="MobiDB-lite"/>
    </source>
</evidence>
<dbReference type="Gene3D" id="3.30.160.60">
    <property type="entry name" value="Classic Zinc Finger"/>
    <property type="match status" value="6"/>
</dbReference>
<feature type="region of interest" description="Disordered" evidence="7">
    <location>
        <begin position="468"/>
        <end position="506"/>
    </location>
</feature>